<keyword evidence="3" id="KW-1185">Reference proteome</keyword>
<reference evidence="2" key="1">
    <citation type="submission" date="2021-06" db="EMBL/GenBank/DDBJ databases">
        <title>Parelaphostrongylus tenuis whole genome reference sequence.</title>
        <authorList>
            <person name="Garwood T.J."/>
            <person name="Larsen P.A."/>
            <person name="Fountain-Jones N.M."/>
            <person name="Garbe J.R."/>
            <person name="Macchietto M.G."/>
            <person name="Kania S.A."/>
            <person name="Gerhold R.W."/>
            <person name="Richards J.E."/>
            <person name="Wolf T.M."/>
        </authorList>
    </citation>
    <scope>NUCLEOTIDE SEQUENCE</scope>
    <source>
        <strain evidence="2">MNPRO001-30</strain>
        <tissue evidence="2">Meninges</tissue>
    </source>
</reference>
<dbReference type="Pfam" id="PF07676">
    <property type="entry name" value="PD40"/>
    <property type="match status" value="2"/>
</dbReference>
<evidence type="ECO:0000313" key="3">
    <source>
        <dbReference type="Proteomes" id="UP001196413"/>
    </source>
</evidence>
<evidence type="ECO:0000313" key="2">
    <source>
        <dbReference type="EMBL" id="KAJ1371505.1"/>
    </source>
</evidence>
<dbReference type="AlphaFoldDB" id="A0AAD5R8Q2"/>
<evidence type="ECO:0000256" key="1">
    <source>
        <dbReference type="ARBA" id="ARBA00009820"/>
    </source>
</evidence>
<protein>
    <submittedName>
        <fullName evidence="2">Uncharacterized protein</fullName>
    </submittedName>
</protein>
<dbReference type="InterPro" id="IPR011042">
    <property type="entry name" value="6-blade_b-propeller_TolB-like"/>
</dbReference>
<dbReference type="EMBL" id="JAHQIW010006987">
    <property type="protein sequence ID" value="KAJ1371505.1"/>
    <property type="molecule type" value="Genomic_DNA"/>
</dbReference>
<dbReference type="InterPro" id="IPR011659">
    <property type="entry name" value="WD40"/>
</dbReference>
<sequence>MGKISTGIGSCTCSFFYPNNKDILYAGNFHKKKMNAMKGTNDDSCPVRKCQSPQAKVDHVESRKSKKKLPRGMTNVKMDYTLKNSVSSPWLFQRTSSVESLSSISLYRGNTSYTWDIFPTYDIFKVNEYGNIIAQLTNNNVYDAEAVISPDGTKILFTSMENGDLDLYLMDLDGPNKKQITNTLGYDGGGFLSSDSKKIVFRASRPKREEEIQKYRDLLHYNLVSPTEMELYVANVDGTEMRPVFKDGLGRANWAPYYLSDNKQIIFSPNFDSTGYDYNSFDLYIVDEDDTNLKKITHDEKYFDSFPMFSLRGNKIVWASSRGSKKPTDINIFIADWVD</sequence>
<comment type="caution">
    <text evidence="2">The sequence shown here is derived from an EMBL/GenBank/DDBJ whole genome shotgun (WGS) entry which is preliminary data.</text>
</comment>
<dbReference type="PANTHER" id="PTHR36842">
    <property type="entry name" value="PROTEIN TOLB HOMOLOG"/>
    <property type="match status" value="1"/>
</dbReference>
<dbReference type="PANTHER" id="PTHR36842:SF1">
    <property type="entry name" value="PROTEIN TOLB"/>
    <property type="match status" value="1"/>
</dbReference>
<dbReference type="Gene3D" id="2.120.10.30">
    <property type="entry name" value="TolB, C-terminal domain"/>
    <property type="match status" value="2"/>
</dbReference>
<organism evidence="2 3">
    <name type="scientific">Parelaphostrongylus tenuis</name>
    <name type="common">Meningeal worm</name>
    <dbReference type="NCBI Taxonomy" id="148309"/>
    <lineage>
        <taxon>Eukaryota</taxon>
        <taxon>Metazoa</taxon>
        <taxon>Ecdysozoa</taxon>
        <taxon>Nematoda</taxon>
        <taxon>Chromadorea</taxon>
        <taxon>Rhabditida</taxon>
        <taxon>Rhabditina</taxon>
        <taxon>Rhabditomorpha</taxon>
        <taxon>Strongyloidea</taxon>
        <taxon>Metastrongylidae</taxon>
        <taxon>Parelaphostrongylus</taxon>
    </lineage>
</organism>
<gene>
    <name evidence="2" type="ORF">KIN20_033470</name>
</gene>
<proteinExistence type="inferred from homology"/>
<dbReference type="Proteomes" id="UP001196413">
    <property type="component" value="Unassembled WGS sequence"/>
</dbReference>
<accession>A0AAD5R8Q2</accession>
<name>A0AAD5R8Q2_PARTN</name>
<comment type="similarity">
    <text evidence="1">Belongs to the TolB family.</text>
</comment>
<dbReference type="SUPFAM" id="SSF69304">
    <property type="entry name" value="Tricorn protease N-terminal domain"/>
    <property type="match status" value="1"/>
</dbReference>